<name>A0A972FT22_9FLAO</name>
<sequence length="195" mass="22462">MDNFTKVSIPVPCHEDWNSMSVQTNGRFCATCAKNVIDFSNKSNEEIHKYLYQNRGKEVCGRFRNEQLEGLKIQIPEHIFYQKMPFKRAFLLVLFATMGSFLFSCSNDDGERQSIDSVEIIDQPRYGMTAGAIMVPYYYTPQEADVTKEYEPLVYEDAADYYWEADTTAIADTTAAEMISFEEETDTLKLPDLEE</sequence>
<dbReference type="EMBL" id="JAAMPU010000098">
    <property type="protein sequence ID" value="NMH27020.1"/>
    <property type="molecule type" value="Genomic_DNA"/>
</dbReference>
<comment type="caution">
    <text evidence="1">The sequence shown here is derived from an EMBL/GenBank/DDBJ whole genome shotgun (WGS) entry which is preliminary data.</text>
</comment>
<dbReference type="RefSeq" id="WP_169526028.1">
    <property type="nucleotide sequence ID" value="NZ_JAAMPU010000098.1"/>
</dbReference>
<proteinExistence type="predicted"/>
<dbReference type="Proteomes" id="UP000712080">
    <property type="component" value="Unassembled WGS sequence"/>
</dbReference>
<evidence type="ECO:0000313" key="2">
    <source>
        <dbReference type="Proteomes" id="UP000712080"/>
    </source>
</evidence>
<gene>
    <name evidence="1" type="ORF">G6047_03165</name>
</gene>
<reference evidence="1" key="1">
    <citation type="submission" date="2020-02" db="EMBL/GenBank/DDBJ databases">
        <title>Flavobacterium sp. genome.</title>
        <authorList>
            <person name="Jung H.S."/>
            <person name="Baek J.H."/>
            <person name="Jeon C.O."/>
        </authorList>
    </citation>
    <scope>NUCLEOTIDE SEQUENCE</scope>
    <source>
        <strain evidence="1">SE-s28</strain>
    </source>
</reference>
<keyword evidence="2" id="KW-1185">Reference proteome</keyword>
<accession>A0A972FT22</accession>
<protein>
    <submittedName>
        <fullName evidence="1">Uncharacterized protein</fullName>
    </submittedName>
</protein>
<dbReference type="AlphaFoldDB" id="A0A972FT22"/>
<evidence type="ECO:0000313" key="1">
    <source>
        <dbReference type="EMBL" id="NMH27020.1"/>
    </source>
</evidence>
<organism evidence="1 2">
    <name type="scientific">Flavobacterium silvaticum</name>
    <dbReference type="NCBI Taxonomy" id="1852020"/>
    <lineage>
        <taxon>Bacteria</taxon>
        <taxon>Pseudomonadati</taxon>
        <taxon>Bacteroidota</taxon>
        <taxon>Flavobacteriia</taxon>
        <taxon>Flavobacteriales</taxon>
        <taxon>Flavobacteriaceae</taxon>
        <taxon>Flavobacterium</taxon>
    </lineage>
</organism>